<evidence type="ECO:0000313" key="2">
    <source>
        <dbReference type="Proteomes" id="UP000674938"/>
    </source>
</evidence>
<evidence type="ECO:0000313" key="1">
    <source>
        <dbReference type="EMBL" id="MBP1040356.1"/>
    </source>
</evidence>
<gene>
    <name evidence="1" type="ORF">I6N95_04945</name>
</gene>
<reference evidence="1" key="1">
    <citation type="submission" date="2020-12" db="EMBL/GenBank/DDBJ databases">
        <title>Vagococcus allomyrinae sp. nov. and Enterococcus lavae sp. nov., isolated from the larvae of Allomyrina dichotoma.</title>
        <authorList>
            <person name="Lee S.D."/>
        </authorList>
    </citation>
    <scope>NUCLEOTIDE SEQUENCE</scope>
    <source>
        <strain evidence="1">BWB3-3</strain>
    </source>
</reference>
<accession>A0A940PBE9</accession>
<proteinExistence type="predicted"/>
<dbReference type="Proteomes" id="UP000674938">
    <property type="component" value="Unassembled WGS sequence"/>
</dbReference>
<sequence>MRQTKLTNEDKVNMFKSDLDESERLYKEGKFSEAYKMLNHASKNFIKGMPSMK</sequence>
<dbReference type="AlphaFoldDB" id="A0A940PBE9"/>
<keyword evidence="2" id="KW-1185">Reference proteome</keyword>
<comment type="caution">
    <text evidence="1">The sequence shown here is derived from an EMBL/GenBank/DDBJ whole genome shotgun (WGS) entry which is preliminary data.</text>
</comment>
<protein>
    <submittedName>
        <fullName evidence="1">Uncharacterized protein</fullName>
    </submittedName>
</protein>
<name>A0A940PBE9_9ENTE</name>
<organism evidence="1 2">
    <name type="scientific">Vagococcus allomyrinae</name>
    <dbReference type="NCBI Taxonomy" id="2794353"/>
    <lineage>
        <taxon>Bacteria</taxon>
        <taxon>Bacillati</taxon>
        <taxon>Bacillota</taxon>
        <taxon>Bacilli</taxon>
        <taxon>Lactobacillales</taxon>
        <taxon>Enterococcaceae</taxon>
        <taxon>Vagococcus</taxon>
    </lineage>
</organism>
<dbReference type="EMBL" id="JAEEGA010000002">
    <property type="protein sequence ID" value="MBP1040356.1"/>
    <property type="molecule type" value="Genomic_DNA"/>
</dbReference>
<dbReference type="RefSeq" id="WP_209525247.1">
    <property type="nucleotide sequence ID" value="NZ_JAEEGA010000002.1"/>
</dbReference>